<sequence length="473" mass="51522">MPPILARHIPAAPVQPHQPGGGSDRVSSAEIWRLTWPQLLMMSFQFLVGLTDVWVAGKIHRDVQAVLGVVVQCQFILLIIGTATANASVAAMSQSLGANLPDRARRYAGSILKIGMLFSLIALGLALAFRGLILHLLQVPAEILPLAEEFWQVFLIVLPSHYLLAMTGAMFRARKSVYVPLFSAFMAFVINAFASTGFGLGWWHLPAFGARGIAYATLVSITSMALFNFFVLVKQGFITRKAFAPLQWEKKALPYLFKVALPAGGMQFSWQLGYMVLFAVVASLPFNSVNALAGMAAGMRVESVLFLPAVAFSMTGSMLVGHCLGAGNKAEAKRVGWRLILAGAGSMTLAAIVLWPFLKDLAAFIAPDPGAQADALVYLRYNLLATPFSVTSMCLGGIMTGAGAAIYTFFVFGAAIWLVRLPLAYIFGHLLWQSADGVFMGMFISQAFQASIILYIFQTRDWARFAMIRRHRR</sequence>
<evidence type="ECO:0000256" key="2">
    <source>
        <dbReference type="ARBA" id="ARBA00022448"/>
    </source>
</evidence>
<feature type="transmembrane region" description="Helical" evidence="10">
    <location>
        <begin position="438"/>
        <end position="457"/>
    </location>
</feature>
<keyword evidence="4" id="KW-1003">Cell membrane</keyword>
<evidence type="ECO:0000256" key="6">
    <source>
        <dbReference type="ARBA" id="ARBA00022989"/>
    </source>
</evidence>
<dbReference type="GO" id="GO:0042910">
    <property type="term" value="F:xenobiotic transmembrane transporter activity"/>
    <property type="evidence" value="ECO:0007669"/>
    <property type="project" value="InterPro"/>
</dbReference>
<evidence type="ECO:0000256" key="8">
    <source>
        <dbReference type="ARBA" id="ARBA00023136"/>
    </source>
</evidence>
<gene>
    <name evidence="11" type="ORF">KL86DPRO_50298</name>
</gene>
<feature type="transmembrane region" description="Helical" evidence="10">
    <location>
        <begin position="339"/>
        <end position="358"/>
    </location>
</feature>
<keyword evidence="7" id="KW-0406">Ion transport</keyword>
<keyword evidence="6 10" id="KW-1133">Transmembrane helix</keyword>
<dbReference type="GO" id="GO:0005886">
    <property type="term" value="C:plasma membrane"/>
    <property type="evidence" value="ECO:0007669"/>
    <property type="project" value="UniProtKB-SubCell"/>
</dbReference>
<dbReference type="PANTHER" id="PTHR43298:SF2">
    <property type="entry name" value="FMN_FAD EXPORTER YEEO-RELATED"/>
    <property type="match status" value="1"/>
</dbReference>
<feature type="transmembrane region" description="Helical" evidence="10">
    <location>
        <begin position="378"/>
        <end position="398"/>
    </location>
</feature>
<organism evidence="11">
    <name type="scientific">uncultured delta proteobacterium</name>
    <dbReference type="NCBI Taxonomy" id="34034"/>
    <lineage>
        <taxon>Bacteria</taxon>
        <taxon>Deltaproteobacteria</taxon>
        <taxon>environmental samples</taxon>
    </lineage>
</organism>
<accession>A0A212KDT9</accession>
<dbReference type="InterPro" id="IPR048279">
    <property type="entry name" value="MdtK-like"/>
</dbReference>
<evidence type="ECO:0000256" key="5">
    <source>
        <dbReference type="ARBA" id="ARBA00022692"/>
    </source>
</evidence>
<evidence type="ECO:0000256" key="7">
    <source>
        <dbReference type="ARBA" id="ARBA00023065"/>
    </source>
</evidence>
<evidence type="ECO:0000313" key="11">
    <source>
        <dbReference type="EMBL" id="SBW09859.1"/>
    </source>
</evidence>
<dbReference type="PIRSF" id="PIRSF006603">
    <property type="entry name" value="DinF"/>
    <property type="match status" value="1"/>
</dbReference>
<feature type="transmembrane region" description="Helical" evidence="10">
    <location>
        <begin position="405"/>
        <end position="432"/>
    </location>
</feature>
<keyword evidence="8 10" id="KW-0472">Membrane</keyword>
<dbReference type="AlphaFoldDB" id="A0A212KDT9"/>
<evidence type="ECO:0000256" key="10">
    <source>
        <dbReference type="SAM" id="Phobius"/>
    </source>
</evidence>
<evidence type="ECO:0000256" key="4">
    <source>
        <dbReference type="ARBA" id="ARBA00022475"/>
    </source>
</evidence>
<dbReference type="InterPro" id="IPR002528">
    <property type="entry name" value="MATE_fam"/>
</dbReference>
<keyword evidence="3" id="KW-0050">Antiport</keyword>
<feature type="transmembrane region" description="Helical" evidence="10">
    <location>
        <begin position="212"/>
        <end position="233"/>
    </location>
</feature>
<dbReference type="EMBL" id="FLUQ01000005">
    <property type="protein sequence ID" value="SBW09859.1"/>
    <property type="molecule type" value="Genomic_DNA"/>
</dbReference>
<dbReference type="Pfam" id="PF01554">
    <property type="entry name" value="MatE"/>
    <property type="match status" value="2"/>
</dbReference>
<feature type="transmembrane region" description="Helical" evidence="10">
    <location>
        <begin position="178"/>
        <end position="200"/>
    </location>
</feature>
<feature type="transmembrane region" description="Helical" evidence="10">
    <location>
        <begin position="114"/>
        <end position="138"/>
    </location>
</feature>
<dbReference type="InterPro" id="IPR050222">
    <property type="entry name" value="MATE_MdtK"/>
</dbReference>
<evidence type="ECO:0000256" key="1">
    <source>
        <dbReference type="ARBA" id="ARBA00004651"/>
    </source>
</evidence>
<dbReference type="NCBIfam" id="TIGR00797">
    <property type="entry name" value="matE"/>
    <property type="match status" value="1"/>
</dbReference>
<evidence type="ECO:0000256" key="3">
    <source>
        <dbReference type="ARBA" id="ARBA00022449"/>
    </source>
</evidence>
<proteinExistence type="predicted"/>
<dbReference type="GO" id="GO:0006811">
    <property type="term" value="P:monoatomic ion transport"/>
    <property type="evidence" value="ECO:0007669"/>
    <property type="project" value="UniProtKB-KW"/>
</dbReference>
<feature type="transmembrane region" description="Helical" evidence="10">
    <location>
        <begin position="305"/>
        <end position="327"/>
    </location>
</feature>
<dbReference type="PANTHER" id="PTHR43298">
    <property type="entry name" value="MULTIDRUG RESISTANCE PROTEIN NORM-RELATED"/>
    <property type="match status" value="1"/>
</dbReference>
<feature type="transmembrane region" description="Helical" evidence="10">
    <location>
        <begin position="272"/>
        <end position="293"/>
    </location>
</feature>
<feature type="transmembrane region" description="Helical" evidence="10">
    <location>
        <begin position="69"/>
        <end position="93"/>
    </location>
</feature>
<comment type="subcellular location">
    <subcellularLocation>
        <location evidence="1">Cell membrane</location>
        <topology evidence="1">Multi-pass membrane protein</topology>
    </subcellularLocation>
</comment>
<feature type="transmembrane region" description="Helical" evidence="10">
    <location>
        <begin position="150"/>
        <end position="171"/>
    </location>
</feature>
<evidence type="ECO:0000256" key="9">
    <source>
        <dbReference type="ARBA" id="ARBA00031636"/>
    </source>
</evidence>
<keyword evidence="2" id="KW-0813">Transport</keyword>
<dbReference type="GO" id="GO:0015297">
    <property type="term" value="F:antiporter activity"/>
    <property type="evidence" value="ECO:0007669"/>
    <property type="project" value="UniProtKB-KW"/>
</dbReference>
<reference evidence="11" key="1">
    <citation type="submission" date="2016-04" db="EMBL/GenBank/DDBJ databases">
        <authorList>
            <person name="Evans L.H."/>
            <person name="Alamgir A."/>
            <person name="Owens N."/>
            <person name="Weber N.D."/>
            <person name="Virtaneva K."/>
            <person name="Barbian K."/>
            <person name="Babar A."/>
            <person name="Rosenke K."/>
        </authorList>
    </citation>
    <scope>NUCLEOTIDE SEQUENCE</scope>
    <source>
        <strain evidence="11">86</strain>
    </source>
</reference>
<keyword evidence="5 10" id="KW-0812">Transmembrane</keyword>
<name>A0A212KDT9_9DELT</name>
<dbReference type="CDD" id="cd13137">
    <property type="entry name" value="MATE_NorM_like"/>
    <property type="match status" value="1"/>
</dbReference>
<protein>
    <recommendedName>
        <fullName evidence="9">Multidrug-efflux transporter</fullName>
    </recommendedName>
</protein>